<dbReference type="SUPFAM" id="SSF50118">
    <property type="entry name" value="Cell growth inhibitor/plasmid maintenance toxic component"/>
    <property type="match status" value="1"/>
</dbReference>
<keyword evidence="2" id="KW-1185">Reference proteome</keyword>
<dbReference type="PANTHER" id="PTHR33988">
    <property type="entry name" value="ENDORIBONUCLEASE MAZF-RELATED"/>
    <property type="match status" value="1"/>
</dbReference>
<sequence>MKRGDLVTVAVPGDFGKPRPALVVQSDLFADAPTVTLLLLSSTLRDAPRLRIDVAPDAANGLRLPSQVMVDKVVTVRRERIGAALGRLDEETLAAVTRAMALFLGLAETAQGRAS</sequence>
<dbReference type="InterPro" id="IPR011067">
    <property type="entry name" value="Plasmid_toxin/cell-grow_inhib"/>
</dbReference>
<dbReference type="Proteomes" id="UP001595377">
    <property type="component" value="Unassembled WGS sequence"/>
</dbReference>
<dbReference type="Pfam" id="PF02452">
    <property type="entry name" value="PemK_toxin"/>
    <property type="match status" value="1"/>
</dbReference>
<evidence type="ECO:0000313" key="1">
    <source>
        <dbReference type="EMBL" id="MFC3072128.1"/>
    </source>
</evidence>
<proteinExistence type="predicted"/>
<dbReference type="RefSeq" id="WP_257317444.1">
    <property type="nucleotide sequence ID" value="NZ_JANFDG010000029.1"/>
</dbReference>
<gene>
    <name evidence="1" type="ORF">ACFOHH_03325</name>
</gene>
<accession>A0ABV7DCW7</accession>
<dbReference type="EMBL" id="JBHRSP010000004">
    <property type="protein sequence ID" value="MFC3072128.1"/>
    <property type="molecule type" value="Genomic_DNA"/>
</dbReference>
<protein>
    <submittedName>
        <fullName evidence="1">Type II toxin-antitoxin system PemK/MazF family toxin</fullName>
    </submittedName>
</protein>
<comment type="caution">
    <text evidence="1">The sequence shown here is derived from an EMBL/GenBank/DDBJ whole genome shotgun (WGS) entry which is preliminary data.</text>
</comment>
<reference evidence="2" key="1">
    <citation type="journal article" date="2019" name="Int. J. Syst. Evol. Microbiol.">
        <title>The Global Catalogue of Microorganisms (GCM) 10K type strain sequencing project: providing services to taxonomists for standard genome sequencing and annotation.</title>
        <authorList>
            <consortium name="The Broad Institute Genomics Platform"/>
            <consortium name="The Broad Institute Genome Sequencing Center for Infectious Disease"/>
            <person name="Wu L."/>
            <person name="Ma J."/>
        </authorList>
    </citation>
    <scope>NUCLEOTIDE SEQUENCE [LARGE SCALE GENOMIC DNA]</scope>
    <source>
        <strain evidence="2">KCTC 52677</strain>
    </source>
</reference>
<evidence type="ECO:0000313" key="2">
    <source>
        <dbReference type="Proteomes" id="UP001595377"/>
    </source>
</evidence>
<name>A0ABV7DCW7_9HYPH</name>
<organism evidence="1 2">
    <name type="scientific">Shinella pollutisoli</name>
    <dbReference type="NCBI Taxonomy" id="2250594"/>
    <lineage>
        <taxon>Bacteria</taxon>
        <taxon>Pseudomonadati</taxon>
        <taxon>Pseudomonadota</taxon>
        <taxon>Alphaproteobacteria</taxon>
        <taxon>Hyphomicrobiales</taxon>
        <taxon>Rhizobiaceae</taxon>
        <taxon>Shinella</taxon>
    </lineage>
</organism>
<dbReference type="Gene3D" id="2.30.30.110">
    <property type="match status" value="1"/>
</dbReference>
<dbReference type="InterPro" id="IPR003477">
    <property type="entry name" value="PemK-like"/>
</dbReference>